<dbReference type="Proteomes" id="UP000257200">
    <property type="component" value="Unplaced"/>
</dbReference>
<proteinExistence type="inferred from homology"/>
<dbReference type="Pfam" id="PF05308">
    <property type="entry name" value="Mito_fiss_reg"/>
    <property type="match status" value="1"/>
</dbReference>
<keyword evidence="2" id="KW-0496">Mitochondrion</keyword>
<evidence type="ECO:0000313" key="3">
    <source>
        <dbReference type="Ensembl" id="ENSAPOP00000009386.1"/>
    </source>
</evidence>
<evidence type="ECO:0000313" key="4">
    <source>
        <dbReference type="Proteomes" id="UP000257200"/>
    </source>
</evidence>
<sequence>QVRRVRNQVRRVCNQVTVGQKNVLCGQYRSIVRMIGTNLPLTPAPRVHFQVT</sequence>
<evidence type="ECO:0000256" key="2">
    <source>
        <dbReference type="RuleBase" id="RU369053"/>
    </source>
</evidence>
<dbReference type="GO" id="GO:0009060">
    <property type="term" value="P:aerobic respiration"/>
    <property type="evidence" value="ECO:0007669"/>
    <property type="project" value="UniProtKB-UniRule"/>
</dbReference>
<reference evidence="3" key="2">
    <citation type="submission" date="2025-09" db="UniProtKB">
        <authorList>
            <consortium name="Ensembl"/>
        </authorList>
    </citation>
    <scope>IDENTIFICATION</scope>
</reference>
<dbReference type="GO" id="GO:0005739">
    <property type="term" value="C:mitochondrion"/>
    <property type="evidence" value="ECO:0007669"/>
    <property type="project" value="UniProtKB-SubCell"/>
</dbReference>
<dbReference type="GO" id="GO:0000266">
    <property type="term" value="P:mitochondrial fission"/>
    <property type="evidence" value="ECO:0007669"/>
    <property type="project" value="UniProtKB-UniRule"/>
</dbReference>
<keyword evidence="4" id="KW-1185">Reference proteome</keyword>
<protein>
    <recommendedName>
        <fullName evidence="2">Mitochondrial fission regulator</fullName>
    </recommendedName>
</protein>
<comment type="subcellular location">
    <subcellularLocation>
        <location evidence="2">Mitochondrion</location>
    </subcellularLocation>
</comment>
<evidence type="ECO:0000256" key="1">
    <source>
        <dbReference type="ARBA" id="ARBA00005807"/>
    </source>
</evidence>
<comment type="similarity">
    <text evidence="1 2">Belongs to the MTFR1 family.</text>
</comment>
<dbReference type="InterPro" id="IPR007972">
    <property type="entry name" value="Mtfr1"/>
</dbReference>
<dbReference type="AlphaFoldDB" id="A0A3Q1EW30"/>
<comment type="function">
    <text evidence="2">Plays a role in mitochondrial aerobic respiration. Regulates mitochondrial organization and fission.</text>
</comment>
<name>A0A3Q1EW30_9TELE</name>
<organism evidence="3 4">
    <name type="scientific">Acanthochromis polyacanthus</name>
    <name type="common">spiny chromis</name>
    <dbReference type="NCBI Taxonomy" id="80966"/>
    <lineage>
        <taxon>Eukaryota</taxon>
        <taxon>Metazoa</taxon>
        <taxon>Chordata</taxon>
        <taxon>Craniata</taxon>
        <taxon>Vertebrata</taxon>
        <taxon>Euteleostomi</taxon>
        <taxon>Actinopterygii</taxon>
        <taxon>Neopterygii</taxon>
        <taxon>Teleostei</taxon>
        <taxon>Neoteleostei</taxon>
        <taxon>Acanthomorphata</taxon>
        <taxon>Ovalentaria</taxon>
        <taxon>Pomacentridae</taxon>
        <taxon>Acanthochromis</taxon>
    </lineage>
</organism>
<reference evidence="3" key="1">
    <citation type="submission" date="2025-08" db="UniProtKB">
        <authorList>
            <consortium name="Ensembl"/>
        </authorList>
    </citation>
    <scope>IDENTIFICATION</scope>
</reference>
<dbReference type="InParanoid" id="A0A3Q1EW30"/>
<accession>A0A3Q1EW30</accession>
<dbReference type="Ensembl" id="ENSAPOT00000001643.1">
    <property type="protein sequence ID" value="ENSAPOP00000009386.1"/>
    <property type="gene ID" value="ENSAPOG00000011665.1"/>
</dbReference>